<evidence type="ECO:0000313" key="2">
    <source>
        <dbReference type="Proteomes" id="UP001055108"/>
    </source>
</evidence>
<reference evidence="1" key="2">
    <citation type="submission" date="2021-08" db="EMBL/GenBank/DDBJ databases">
        <authorList>
            <person name="Tani A."/>
            <person name="Ola A."/>
            <person name="Ogura Y."/>
            <person name="Katsura K."/>
            <person name="Hayashi T."/>
        </authorList>
    </citation>
    <scope>NUCLEOTIDE SEQUENCE</scope>
    <source>
        <strain evidence="1">NBRC 103626</strain>
    </source>
</reference>
<dbReference type="RefSeq" id="WP_165081260.1">
    <property type="nucleotide sequence ID" value="NZ_BPQM01000122.1"/>
</dbReference>
<keyword evidence="2" id="KW-1185">Reference proteome</keyword>
<dbReference type="AlphaFoldDB" id="A0AA37MFF7"/>
<reference evidence="1" key="1">
    <citation type="journal article" date="2016" name="Front. Microbiol.">
        <title>Genome Sequence of the Piezophilic, Mesophilic Sulfate-Reducing Bacterium Desulfovibrio indicus J2T.</title>
        <authorList>
            <person name="Cao J."/>
            <person name="Maignien L."/>
            <person name="Shao Z."/>
            <person name="Alain K."/>
            <person name="Jebbar M."/>
        </authorList>
    </citation>
    <scope>NUCLEOTIDE SEQUENCE</scope>
    <source>
        <strain evidence="1">NBRC 103626</strain>
    </source>
</reference>
<organism evidence="1 2">
    <name type="scientific">Methylobacterium gregans</name>
    <dbReference type="NCBI Taxonomy" id="374424"/>
    <lineage>
        <taxon>Bacteria</taxon>
        <taxon>Pseudomonadati</taxon>
        <taxon>Pseudomonadota</taxon>
        <taxon>Alphaproteobacteria</taxon>
        <taxon>Hyphomicrobiales</taxon>
        <taxon>Methylobacteriaceae</taxon>
        <taxon>Methylobacterium</taxon>
    </lineage>
</organism>
<gene>
    <name evidence="1" type="ORF">NBEOAGPD_4229</name>
</gene>
<sequence length="373" mass="41181">MPFYDLPPDLRSAWSLYPHLSQQDVLRMRRHPLPGYFGRPEVRQVLATWEVHTLADLVQLLPEEILSLPGATFDAFGWIAQCLSLVTVRCPPSDTLTADDFARLDAVPLRDAGLSAGSTATLKMAGLKTLGDLARMAAVTRDALGLSLDEQRRCISAFQVNPEPSLDEDDVGDQRPLPPNFGSQAFGNRSLGRSWLGPALQAEGLGTYADVMAFLADTPEDARRRFRAKTRAGIEHLIDHDADQLRAEHADGPELYRLPYRSHHQPIVPMGVDWHRERSILSRGRWTDADPEPAWAKALYRHGIDSFGLLAEADLAFLWIVADGDPDPMCAMIVALRRALMDCKVAGSSLNVYGPHEPGFTAGARVKRHGVDP</sequence>
<proteinExistence type="predicted"/>
<dbReference type="EMBL" id="BPQM01000122">
    <property type="protein sequence ID" value="GJD80984.1"/>
    <property type="molecule type" value="Genomic_DNA"/>
</dbReference>
<protein>
    <submittedName>
        <fullName evidence="1">Uncharacterized protein</fullName>
    </submittedName>
</protein>
<comment type="caution">
    <text evidence="1">The sequence shown here is derived from an EMBL/GenBank/DDBJ whole genome shotgun (WGS) entry which is preliminary data.</text>
</comment>
<dbReference type="Proteomes" id="UP001055108">
    <property type="component" value="Unassembled WGS sequence"/>
</dbReference>
<evidence type="ECO:0000313" key="1">
    <source>
        <dbReference type="EMBL" id="GJD80984.1"/>
    </source>
</evidence>
<accession>A0AA37MFF7</accession>
<name>A0AA37MFF7_9HYPH</name>